<accession>A0A7G9GTM4</accession>
<gene>
    <name evidence="1" type="ORF">H9Q80_09580</name>
</gene>
<protein>
    <submittedName>
        <fullName evidence="1">Uncharacterized protein</fullName>
    </submittedName>
</protein>
<dbReference type="AlphaFoldDB" id="A0A7G9GTM4"/>
<dbReference type="KEGG" id="ehn:H9Q80_09580"/>
<dbReference type="RefSeq" id="WP_117455652.1">
    <property type="nucleotide sequence ID" value="NZ_CP060636.1"/>
</dbReference>
<dbReference type="EMBL" id="CP060636">
    <property type="protein sequence ID" value="QNM14156.1"/>
    <property type="molecule type" value="Genomic_DNA"/>
</dbReference>
<keyword evidence="2" id="KW-1185">Reference proteome</keyword>
<dbReference type="Proteomes" id="UP000515856">
    <property type="component" value="Chromosome"/>
</dbReference>
<sequence length="94" mass="11227">MKLKSSLLNKDKINDVVLFLFDAKIVSIECMDKHYQLSVIMNIDDEWLATFYLIIDKECNITYAQLHPVNIRIEIKLRKCIDMLKKYLKEEIVY</sequence>
<evidence type="ECO:0000313" key="1">
    <source>
        <dbReference type="EMBL" id="QNM14156.1"/>
    </source>
</evidence>
<name>A0A7G9GTM4_9FIRM</name>
<reference evidence="1 2" key="1">
    <citation type="submission" date="2020-08" db="EMBL/GenBank/DDBJ databases">
        <authorList>
            <person name="Liu C."/>
            <person name="Sun Q."/>
        </authorList>
    </citation>
    <scope>NUCLEOTIDE SEQUENCE [LARGE SCALE GENOMIC DNA]</scope>
    <source>
        <strain evidence="1 2">NSJ-61</strain>
    </source>
</reference>
<proteinExistence type="predicted"/>
<evidence type="ECO:0000313" key="2">
    <source>
        <dbReference type="Proteomes" id="UP000515856"/>
    </source>
</evidence>
<organism evidence="1 2">
    <name type="scientific">[Eubacterium] hominis</name>
    <dbReference type="NCBI Taxonomy" id="2764325"/>
    <lineage>
        <taxon>Bacteria</taxon>
        <taxon>Bacillati</taxon>
        <taxon>Bacillota</taxon>
        <taxon>Erysipelotrichia</taxon>
        <taxon>Erysipelotrichales</taxon>
        <taxon>Erysipelotrichaceae</taxon>
        <taxon>Amedibacillus</taxon>
    </lineage>
</organism>